<gene>
    <name evidence="1" type="ORF">G6F64_015073</name>
</gene>
<proteinExistence type="predicted"/>
<organism evidence="1 2">
    <name type="scientific">Rhizopus oryzae</name>
    <name type="common">Mucormycosis agent</name>
    <name type="synonym">Rhizopus arrhizus var. delemar</name>
    <dbReference type="NCBI Taxonomy" id="64495"/>
    <lineage>
        <taxon>Eukaryota</taxon>
        <taxon>Fungi</taxon>
        <taxon>Fungi incertae sedis</taxon>
        <taxon>Mucoromycota</taxon>
        <taxon>Mucoromycotina</taxon>
        <taxon>Mucoromycetes</taxon>
        <taxon>Mucorales</taxon>
        <taxon>Mucorineae</taxon>
        <taxon>Rhizopodaceae</taxon>
        <taxon>Rhizopus</taxon>
    </lineage>
</organism>
<sequence length="72" mass="8235">MKERVQKLQAKFLLRSVDAPDDTLLSQYLPYLRTSASRSQWLSTKHILKTTLIQGVARLTQSSSLFAAQIWV</sequence>
<protein>
    <submittedName>
        <fullName evidence="1">Uncharacterized protein</fullName>
    </submittedName>
</protein>
<name>A0A9P6WSZ8_RHIOR</name>
<comment type="caution">
    <text evidence="1">The sequence shown here is derived from an EMBL/GenBank/DDBJ whole genome shotgun (WGS) entry which is preliminary data.</text>
</comment>
<reference evidence="1" key="1">
    <citation type="journal article" date="2020" name="Microb. Genom.">
        <title>Genetic diversity of clinical and environmental Mucorales isolates obtained from an investigation of mucormycosis cases among solid organ transplant recipients.</title>
        <authorList>
            <person name="Nguyen M.H."/>
            <person name="Kaul D."/>
            <person name="Muto C."/>
            <person name="Cheng S.J."/>
            <person name="Richter R.A."/>
            <person name="Bruno V.M."/>
            <person name="Liu G."/>
            <person name="Beyhan S."/>
            <person name="Sundermann A.J."/>
            <person name="Mounaud S."/>
            <person name="Pasculle A.W."/>
            <person name="Nierman W.C."/>
            <person name="Driscoll E."/>
            <person name="Cumbie R."/>
            <person name="Clancy C.J."/>
            <person name="Dupont C.L."/>
        </authorList>
    </citation>
    <scope>NUCLEOTIDE SEQUENCE</scope>
    <source>
        <strain evidence="1">GL11</strain>
    </source>
</reference>
<accession>A0A9P6WSZ8</accession>
<dbReference type="EMBL" id="JAANQT010010990">
    <property type="protein sequence ID" value="KAG1274671.1"/>
    <property type="molecule type" value="Genomic_DNA"/>
</dbReference>
<keyword evidence="2" id="KW-1185">Reference proteome</keyword>
<evidence type="ECO:0000313" key="1">
    <source>
        <dbReference type="EMBL" id="KAG1274671.1"/>
    </source>
</evidence>
<evidence type="ECO:0000313" key="2">
    <source>
        <dbReference type="Proteomes" id="UP000716291"/>
    </source>
</evidence>
<dbReference type="AlphaFoldDB" id="A0A9P6WSZ8"/>
<dbReference type="Proteomes" id="UP000716291">
    <property type="component" value="Unassembled WGS sequence"/>
</dbReference>